<dbReference type="Proteomes" id="UP000789739">
    <property type="component" value="Unassembled WGS sequence"/>
</dbReference>
<comment type="caution">
    <text evidence="1">The sequence shown here is derived from an EMBL/GenBank/DDBJ whole genome shotgun (WGS) entry which is preliminary data.</text>
</comment>
<dbReference type="EMBL" id="CAJVPI010000002">
    <property type="protein sequence ID" value="CAG8451229.1"/>
    <property type="molecule type" value="Genomic_DNA"/>
</dbReference>
<gene>
    <name evidence="1" type="ORF">PBRASI_LOCUS43</name>
</gene>
<evidence type="ECO:0000313" key="2">
    <source>
        <dbReference type="Proteomes" id="UP000789739"/>
    </source>
</evidence>
<sequence>MAAIRLEDFMVASYDITDREPARKLCMRRKTDERVKIHVYVETKSGFERGSSDVENRK</sequence>
<organism evidence="1 2">
    <name type="scientific">Paraglomus brasilianum</name>
    <dbReference type="NCBI Taxonomy" id="144538"/>
    <lineage>
        <taxon>Eukaryota</taxon>
        <taxon>Fungi</taxon>
        <taxon>Fungi incertae sedis</taxon>
        <taxon>Mucoromycota</taxon>
        <taxon>Glomeromycotina</taxon>
        <taxon>Glomeromycetes</taxon>
        <taxon>Paraglomerales</taxon>
        <taxon>Paraglomeraceae</taxon>
        <taxon>Paraglomus</taxon>
    </lineage>
</organism>
<dbReference type="AlphaFoldDB" id="A0A9N8VD19"/>
<evidence type="ECO:0000313" key="1">
    <source>
        <dbReference type="EMBL" id="CAG8451229.1"/>
    </source>
</evidence>
<protein>
    <submittedName>
        <fullName evidence="1">6793_t:CDS:1</fullName>
    </submittedName>
</protein>
<reference evidence="1" key="1">
    <citation type="submission" date="2021-06" db="EMBL/GenBank/DDBJ databases">
        <authorList>
            <person name="Kallberg Y."/>
            <person name="Tangrot J."/>
            <person name="Rosling A."/>
        </authorList>
    </citation>
    <scope>NUCLEOTIDE SEQUENCE</scope>
    <source>
        <strain evidence="1">BR232B</strain>
    </source>
</reference>
<keyword evidence="2" id="KW-1185">Reference proteome</keyword>
<proteinExistence type="predicted"/>
<accession>A0A9N8VD19</accession>
<name>A0A9N8VD19_9GLOM</name>